<feature type="region of interest" description="Disordered" evidence="4">
    <location>
        <begin position="212"/>
        <end position="288"/>
    </location>
</feature>
<dbReference type="GO" id="GO:0015031">
    <property type="term" value="P:protein transport"/>
    <property type="evidence" value="ECO:0007669"/>
    <property type="project" value="InterPro"/>
</dbReference>
<evidence type="ECO:0000256" key="1">
    <source>
        <dbReference type="ARBA" id="ARBA00023110"/>
    </source>
</evidence>
<feature type="coiled-coil region" evidence="3">
    <location>
        <begin position="13"/>
        <end position="40"/>
    </location>
</feature>
<comment type="caution">
    <text evidence="6">The sequence shown here is derived from an EMBL/GenBank/DDBJ whole genome shotgun (WGS) entry which is preliminary data.</text>
</comment>
<evidence type="ECO:0000256" key="2">
    <source>
        <dbReference type="ARBA" id="ARBA00023235"/>
    </source>
</evidence>
<reference evidence="6" key="1">
    <citation type="submission" date="2019-08" db="EMBL/GenBank/DDBJ databases">
        <authorList>
            <person name="Kucharzyk K."/>
            <person name="Murdoch R.W."/>
            <person name="Higgins S."/>
            <person name="Loffler F."/>
        </authorList>
    </citation>
    <scope>NUCLEOTIDE SEQUENCE</scope>
</reference>
<dbReference type="SUPFAM" id="SSF109998">
    <property type="entry name" value="Triger factor/SurA peptide-binding domain-like"/>
    <property type="match status" value="1"/>
</dbReference>
<evidence type="ECO:0000256" key="3">
    <source>
        <dbReference type="SAM" id="Coils"/>
    </source>
</evidence>
<dbReference type="EMBL" id="VSSQ01023712">
    <property type="protein sequence ID" value="MPM70816.1"/>
    <property type="molecule type" value="Genomic_DNA"/>
</dbReference>
<organism evidence="6">
    <name type="scientific">bioreactor metagenome</name>
    <dbReference type="NCBI Taxonomy" id="1076179"/>
    <lineage>
        <taxon>unclassified sequences</taxon>
        <taxon>metagenomes</taxon>
        <taxon>ecological metagenomes</taxon>
    </lineage>
</organism>
<gene>
    <name evidence="6" type="primary">tig_40</name>
    <name evidence="6" type="ORF">SDC9_117777</name>
</gene>
<dbReference type="Gene3D" id="1.10.3120.10">
    <property type="entry name" value="Trigger factor, C-terminal domain"/>
    <property type="match status" value="1"/>
</dbReference>
<evidence type="ECO:0000256" key="4">
    <source>
        <dbReference type="SAM" id="MobiDB-lite"/>
    </source>
</evidence>
<keyword evidence="2 6" id="KW-0413">Isomerase</keyword>
<evidence type="ECO:0000313" key="6">
    <source>
        <dbReference type="EMBL" id="MPM70816.1"/>
    </source>
</evidence>
<proteinExistence type="predicted"/>
<keyword evidence="3" id="KW-0175">Coiled coil</keyword>
<dbReference type="EC" id="5.2.1.8" evidence="6"/>
<dbReference type="GO" id="GO:0003755">
    <property type="term" value="F:peptidyl-prolyl cis-trans isomerase activity"/>
    <property type="evidence" value="ECO:0007669"/>
    <property type="project" value="UniProtKB-KW"/>
</dbReference>
<dbReference type="InterPro" id="IPR027304">
    <property type="entry name" value="Trigger_fact/SurA_dom_sf"/>
</dbReference>
<feature type="compositionally biased region" description="Basic and acidic residues" evidence="4">
    <location>
        <begin position="277"/>
        <end position="288"/>
    </location>
</feature>
<dbReference type="Pfam" id="PF05698">
    <property type="entry name" value="Trigger_C"/>
    <property type="match status" value="1"/>
</dbReference>
<feature type="compositionally biased region" description="Low complexity" evidence="4">
    <location>
        <begin position="221"/>
        <end position="240"/>
    </location>
</feature>
<dbReference type="AlphaFoldDB" id="A0A645BZ41"/>
<dbReference type="GO" id="GO:0006457">
    <property type="term" value="P:protein folding"/>
    <property type="evidence" value="ECO:0007669"/>
    <property type="project" value="InterPro"/>
</dbReference>
<sequence length="288" mass="31785">MQSQDLPDVDDEFAQLVSEFDTAEEMLADLRDNLERLARIDQANKARESVLAKLIEATEFELPEALITAEQESRRQSIEQQLSAAGLTIEQYLDEAEDEDAQTPEEFWADINNRVVEGLRSQIILDKYAEDAELQVGQSELTELIFAKAQQNGTSPEQELQHMMEHDHAAEWMGEVRRGKALGELVAAAKIIDAEGNEIDLSRLNNDGTVSELADDEADEAPSAAEEAADQTAETEQAPAEEAKPAAKKRTSKKAEAADEQAPAEDEKPAPKKRTTKKAEADKAEPVE</sequence>
<name>A0A645BZ41_9ZZZZ</name>
<evidence type="ECO:0000259" key="5">
    <source>
        <dbReference type="Pfam" id="PF05698"/>
    </source>
</evidence>
<keyword evidence="1" id="KW-0697">Rotamase</keyword>
<accession>A0A645BZ41</accession>
<dbReference type="InterPro" id="IPR008880">
    <property type="entry name" value="Trigger_fac_C"/>
</dbReference>
<dbReference type="InterPro" id="IPR037041">
    <property type="entry name" value="Trigger_fac_C_sf"/>
</dbReference>
<feature type="domain" description="Trigger factor C-terminal" evidence="5">
    <location>
        <begin position="22"/>
        <end position="182"/>
    </location>
</feature>
<protein>
    <submittedName>
        <fullName evidence="6">Trigger factor</fullName>
        <ecNumber evidence="6">5.2.1.8</ecNumber>
    </submittedName>
</protein>